<evidence type="ECO:0000313" key="4">
    <source>
        <dbReference type="EMBL" id="SER55471.1"/>
    </source>
</evidence>
<protein>
    <submittedName>
        <fullName evidence="4">Glycosyltransferase involved in cell wall bisynthesis</fullName>
    </submittedName>
</protein>
<name>A0A1H9Q4V6_BUTFI</name>
<dbReference type="PANTHER" id="PTHR22916">
    <property type="entry name" value="GLYCOSYLTRANSFERASE"/>
    <property type="match status" value="1"/>
</dbReference>
<evidence type="ECO:0000259" key="3">
    <source>
        <dbReference type="Pfam" id="PF00535"/>
    </source>
</evidence>
<dbReference type="Proteomes" id="UP000182584">
    <property type="component" value="Unassembled WGS sequence"/>
</dbReference>
<evidence type="ECO:0000313" key="5">
    <source>
        <dbReference type="Proteomes" id="UP000182584"/>
    </source>
</evidence>
<organism evidence="4 5">
    <name type="scientific">Butyrivibrio fibrisolvens</name>
    <dbReference type="NCBI Taxonomy" id="831"/>
    <lineage>
        <taxon>Bacteria</taxon>
        <taxon>Bacillati</taxon>
        <taxon>Bacillota</taxon>
        <taxon>Clostridia</taxon>
        <taxon>Lachnospirales</taxon>
        <taxon>Lachnospiraceae</taxon>
        <taxon>Butyrivibrio</taxon>
    </lineage>
</organism>
<dbReference type="InterPro" id="IPR001173">
    <property type="entry name" value="Glyco_trans_2-like"/>
</dbReference>
<dbReference type="SUPFAM" id="SSF53448">
    <property type="entry name" value="Nucleotide-diphospho-sugar transferases"/>
    <property type="match status" value="1"/>
</dbReference>
<sequence>MNKCSVDLISVIVPVYNVEKYLRRCVDSIVRQTYSNLEIILVDDGSTDASGTLCDDIALEDSRIKVIHQPNAGLSCARNSGLEIYTGEYVCFIDSDDYISPDYIKYMYELCILAGCKMAFCNSLTTSEDNCSVVLDSGIAPKTYTNTELLDAFYGPMHGNITVAWNKLIHRSIVGDIRFEPHILHEDEATTFKFIYNAGIIAYTDNVLYYYYSRPESITGKSFSARNLDILIGYKRRLEFYLEHNETELYNREYSYYLSALLINYYKVYKNIDDNKALLRDLHDRYKMLYNQADKSTITGPRRLLLAICVHFPLLYGILR</sequence>
<dbReference type="Gene3D" id="3.90.550.10">
    <property type="entry name" value="Spore Coat Polysaccharide Biosynthesis Protein SpsA, Chain A"/>
    <property type="match status" value="1"/>
</dbReference>
<proteinExistence type="predicted"/>
<dbReference type="EMBL" id="FOGJ01000007">
    <property type="protein sequence ID" value="SER55471.1"/>
    <property type="molecule type" value="Genomic_DNA"/>
</dbReference>
<dbReference type="OrthoDB" id="9807674at2"/>
<dbReference type="GO" id="GO:0016757">
    <property type="term" value="F:glycosyltransferase activity"/>
    <property type="evidence" value="ECO:0007669"/>
    <property type="project" value="UniProtKB-KW"/>
</dbReference>
<reference evidence="4 5" key="1">
    <citation type="submission" date="2016-10" db="EMBL/GenBank/DDBJ databases">
        <authorList>
            <person name="de Groot N.N."/>
        </authorList>
    </citation>
    <scope>NUCLEOTIDE SEQUENCE [LARGE SCALE GENOMIC DNA]</scope>
    <source>
        <strain evidence="4 5">AR40</strain>
    </source>
</reference>
<evidence type="ECO:0000256" key="1">
    <source>
        <dbReference type="ARBA" id="ARBA00022676"/>
    </source>
</evidence>
<accession>A0A1H9Q4V6</accession>
<keyword evidence="2 4" id="KW-0808">Transferase</keyword>
<dbReference type="PANTHER" id="PTHR22916:SF51">
    <property type="entry name" value="GLYCOSYLTRANSFERASE EPSH-RELATED"/>
    <property type="match status" value="1"/>
</dbReference>
<dbReference type="InterPro" id="IPR029044">
    <property type="entry name" value="Nucleotide-diphossugar_trans"/>
</dbReference>
<gene>
    <name evidence="4" type="ORF">SAMN04487884_10738</name>
</gene>
<dbReference type="Pfam" id="PF00535">
    <property type="entry name" value="Glycos_transf_2"/>
    <property type="match status" value="1"/>
</dbReference>
<keyword evidence="1" id="KW-0328">Glycosyltransferase</keyword>
<dbReference type="RefSeq" id="WP_074755218.1">
    <property type="nucleotide sequence ID" value="NZ_FOGJ01000007.1"/>
</dbReference>
<evidence type="ECO:0000256" key="2">
    <source>
        <dbReference type="ARBA" id="ARBA00022679"/>
    </source>
</evidence>
<dbReference type="AlphaFoldDB" id="A0A1H9Q4V6"/>
<feature type="domain" description="Glycosyltransferase 2-like" evidence="3">
    <location>
        <begin position="10"/>
        <end position="137"/>
    </location>
</feature>
<dbReference type="CDD" id="cd00761">
    <property type="entry name" value="Glyco_tranf_GTA_type"/>
    <property type="match status" value="1"/>
</dbReference>